<dbReference type="PANTHER" id="PTHR34580">
    <property type="match status" value="1"/>
</dbReference>
<evidence type="ECO:0000313" key="3">
    <source>
        <dbReference type="EMBL" id="VAX13413.1"/>
    </source>
</evidence>
<name>A0A3B1BMI0_9ZZZZ</name>
<organism evidence="3">
    <name type="scientific">hydrothermal vent metagenome</name>
    <dbReference type="NCBI Taxonomy" id="652676"/>
    <lineage>
        <taxon>unclassified sequences</taxon>
        <taxon>metagenomes</taxon>
        <taxon>ecological metagenomes</taxon>
    </lineage>
</organism>
<reference evidence="3" key="1">
    <citation type="submission" date="2018-06" db="EMBL/GenBank/DDBJ databases">
        <authorList>
            <person name="Zhirakovskaya E."/>
        </authorList>
    </citation>
    <scope>NUCLEOTIDE SEQUENCE</scope>
</reference>
<dbReference type="InterPro" id="IPR051534">
    <property type="entry name" value="CBASS_pafABC_assoc_protein"/>
</dbReference>
<dbReference type="InterPro" id="IPR026881">
    <property type="entry name" value="WYL_dom"/>
</dbReference>
<feature type="domain" description="WYL" evidence="1">
    <location>
        <begin position="140"/>
        <end position="209"/>
    </location>
</feature>
<evidence type="ECO:0000259" key="2">
    <source>
        <dbReference type="Pfam" id="PF25583"/>
    </source>
</evidence>
<proteinExistence type="predicted"/>
<dbReference type="AlphaFoldDB" id="A0A3B1BMI0"/>
<evidence type="ECO:0000259" key="1">
    <source>
        <dbReference type="Pfam" id="PF13280"/>
    </source>
</evidence>
<dbReference type="EMBL" id="UOFZ01000114">
    <property type="protein sequence ID" value="VAX13413.1"/>
    <property type="molecule type" value="Genomic_DNA"/>
</dbReference>
<dbReference type="Pfam" id="PF13280">
    <property type="entry name" value="WYL"/>
    <property type="match status" value="1"/>
</dbReference>
<dbReference type="Pfam" id="PF25583">
    <property type="entry name" value="WCX"/>
    <property type="match status" value="1"/>
</dbReference>
<dbReference type="PROSITE" id="PS52050">
    <property type="entry name" value="WYL"/>
    <property type="match status" value="1"/>
</dbReference>
<feature type="domain" description="WCX" evidence="2">
    <location>
        <begin position="239"/>
        <end position="314"/>
    </location>
</feature>
<sequence>MERMERFFKIDQLLRTHRRVTKDKFLDTLEISLATFKRDLEYLRDRFHAPIEFDRHLGGYRYQEGTDFNLPGLWLNEAEIHALLSMQHLLGNLQPGMLDDHISPLMERIRSLLELGDHSVSEINRRIRLLTIASRPITHEYFEMITNALLKRRKLKITYYNRMADSETVREISPQRMVHYRDNWYMDGWCHLRNGLRTFAMESIRQAEMLEGKARNVADDTLNKVLGSGYGIFSGDEVQNATLRFSPSTARWVEAEQWHPVQTSTFDKDGYYCLSFPYSDDRELVQDILKYGANVEVLKPAQLKKRVKAALVEAMAVYA</sequence>
<dbReference type="InterPro" id="IPR057727">
    <property type="entry name" value="WCX_dom"/>
</dbReference>
<protein>
    <submittedName>
        <fullName evidence="3">Uncharacterized protein</fullName>
    </submittedName>
</protein>
<accession>A0A3B1BMI0</accession>
<dbReference type="PANTHER" id="PTHR34580:SF3">
    <property type="entry name" value="PROTEIN PAFB"/>
    <property type="match status" value="1"/>
</dbReference>
<gene>
    <name evidence="3" type="ORF">MNBD_GAMMA24-1960</name>
</gene>